<dbReference type="InterPro" id="IPR010569">
    <property type="entry name" value="Myotubularin-like_Pase_dom"/>
</dbReference>
<evidence type="ECO:0000313" key="19">
    <source>
        <dbReference type="EMBL" id="CAG6647071.1"/>
    </source>
</evidence>
<dbReference type="PROSITE" id="PS50178">
    <property type="entry name" value="ZF_FYVE"/>
    <property type="match status" value="1"/>
</dbReference>
<dbReference type="InterPro" id="IPR016130">
    <property type="entry name" value="Tyr_Pase_AS"/>
</dbReference>
<dbReference type="SUPFAM" id="SSF57903">
    <property type="entry name" value="FYVE/PHD zinc finger"/>
    <property type="match status" value="1"/>
</dbReference>
<dbReference type="GO" id="GO:0052629">
    <property type="term" value="F:phosphatidylinositol-3,5-bisphosphate 3-phosphatase activity"/>
    <property type="evidence" value="ECO:0007669"/>
    <property type="project" value="UniProtKB-EC"/>
</dbReference>
<organism evidence="19">
    <name type="scientific">Cacopsylla melanoneura</name>
    <dbReference type="NCBI Taxonomy" id="428564"/>
    <lineage>
        <taxon>Eukaryota</taxon>
        <taxon>Metazoa</taxon>
        <taxon>Ecdysozoa</taxon>
        <taxon>Arthropoda</taxon>
        <taxon>Hexapoda</taxon>
        <taxon>Insecta</taxon>
        <taxon>Pterygota</taxon>
        <taxon>Neoptera</taxon>
        <taxon>Paraneoptera</taxon>
        <taxon>Hemiptera</taxon>
        <taxon>Sternorrhyncha</taxon>
        <taxon>Psylloidea</taxon>
        <taxon>Psyllidae</taxon>
        <taxon>Psyllinae</taxon>
        <taxon>Cacopsylla</taxon>
    </lineage>
</organism>
<feature type="domain" description="FYVE-type" evidence="17">
    <location>
        <begin position="895"/>
        <end position="955"/>
    </location>
</feature>
<dbReference type="InterPro" id="IPR011993">
    <property type="entry name" value="PH-like_dom_sf"/>
</dbReference>
<dbReference type="EC" id="3.1.3.95" evidence="5"/>
<feature type="binding site" evidence="14">
    <location>
        <begin position="380"/>
        <end position="386"/>
    </location>
    <ligand>
        <name>substrate</name>
    </ligand>
</feature>
<keyword evidence="7" id="KW-0479">Metal-binding</keyword>
<proteinExistence type="inferred from homology"/>
<dbReference type="PANTHER" id="PTHR10807">
    <property type="entry name" value="MYOTUBULARIN-RELATED"/>
    <property type="match status" value="1"/>
</dbReference>
<evidence type="ECO:0000256" key="11">
    <source>
        <dbReference type="ARBA" id="ARBA00023136"/>
    </source>
</evidence>
<keyword evidence="9" id="KW-0378">Hydrolase</keyword>
<evidence type="ECO:0000256" key="15">
    <source>
        <dbReference type="PROSITE-ProRule" id="PRU00091"/>
    </source>
</evidence>
<feature type="active site" description="Phosphocysteine intermediate" evidence="13">
    <location>
        <position position="380"/>
    </location>
</feature>
<dbReference type="GO" id="GO:0005829">
    <property type="term" value="C:cytosol"/>
    <property type="evidence" value="ECO:0007669"/>
    <property type="project" value="UniProtKB-ARBA"/>
</dbReference>
<keyword evidence="10" id="KW-0862">Zinc</keyword>
<dbReference type="SUPFAM" id="SSF52799">
    <property type="entry name" value="(Phosphotyrosine protein) phosphatases II"/>
    <property type="match status" value="1"/>
</dbReference>
<evidence type="ECO:0000256" key="5">
    <source>
        <dbReference type="ARBA" id="ARBA00012903"/>
    </source>
</evidence>
<feature type="compositionally biased region" description="Polar residues" evidence="16">
    <location>
        <begin position="689"/>
        <end position="700"/>
    </location>
</feature>
<dbReference type="PROSITE" id="PS00383">
    <property type="entry name" value="TYR_PHOSPHATASE_1"/>
    <property type="match status" value="1"/>
</dbReference>
<dbReference type="Gene3D" id="2.30.29.30">
    <property type="entry name" value="Pleckstrin-homology domain (PH domain)/Phosphotyrosine-binding domain (PTB)"/>
    <property type="match status" value="1"/>
</dbReference>
<dbReference type="Pfam" id="PF06602">
    <property type="entry name" value="Myotub-related"/>
    <property type="match status" value="1"/>
</dbReference>
<evidence type="ECO:0000256" key="14">
    <source>
        <dbReference type="PIRSR" id="PIRSR630564-2"/>
    </source>
</evidence>
<evidence type="ECO:0000256" key="12">
    <source>
        <dbReference type="ARBA" id="ARBA00032571"/>
    </source>
</evidence>
<dbReference type="PANTHER" id="PTHR10807:SF75">
    <property type="entry name" value="PHOSPHATIDYLINOSITOL-3-PHOSPHATE PHOSPHATASE"/>
    <property type="match status" value="1"/>
</dbReference>
<evidence type="ECO:0000256" key="7">
    <source>
        <dbReference type="ARBA" id="ARBA00022723"/>
    </source>
</evidence>
<dbReference type="GO" id="GO:0016020">
    <property type="term" value="C:membrane"/>
    <property type="evidence" value="ECO:0007669"/>
    <property type="project" value="UniProtKB-SubCell"/>
</dbReference>
<dbReference type="InterPro" id="IPR030564">
    <property type="entry name" value="Myotubularin"/>
</dbReference>
<name>A0A8D8RB69_9HEMI</name>
<evidence type="ECO:0000256" key="13">
    <source>
        <dbReference type="PIRSR" id="PIRSR630564-1"/>
    </source>
</evidence>
<dbReference type="PROSITE" id="PS51339">
    <property type="entry name" value="PPASE_MYOTUBULARIN"/>
    <property type="match status" value="1"/>
</dbReference>
<keyword evidence="8 15" id="KW-0863">Zinc-finger</keyword>
<evidence type="ECO:0000256" key="10">
    <source>
        <dbReference type="ARBA" id="ARBA00022833"/>
    </source>
</evidence>
<dbReference type="InterPro" id="IPR029021">
    <property type="entry name" value="Prot-tyrosine_phosphatase-like"/>
</dbReference>
<dbReference type="InterPro" id="IPR046978">
    <property type="entry name" value="MTMR4_FYVE"/>
</dbReference>
<evidence type="ECO:0000256" key="2">
    <source>
        <dbReference type="ARBA" id="ARBA00004370"/>
    </source>
</evidence>
<dbReference type="GO" id="GO:0004438">
    <property type="term" value="F:phosphatidylinositol-3-phosphate phosphatase activity"/>
    <property type="evidence" value="ECO:0007669"/>
    <property type="project" value="UniProtKB-ARBA"/>
</dbReference>
<evidence type="ECO:0000256" key="4">
    <source>
        <dbReference type="ARBA" id="ARBA00008755"/>
    </source>
</evidence>
<dbReference type="GO" id="GO:0010506">
    <property type="term" value="P:regulation of autophagy"/>
    <property type="evidence" value="ECO:0007669"/>
    <property type="project" value="TreeGrafter"/>
</dbReference>
<dbReference type="CDD" id="cd15733">
    <property type="entry name" value="FYVE_MTMR4"/>
    <property type="match status" value="1"/>
</dbReference>
<feature type="region of interest" description="Disordered" evidence="16">
    <location>
        <begin position="1037"/>
        <end position="1058"/>
    </location>
</feature>
<evidence type="ECO:0000259" key="17">
    <source>
        <dbReference type="PROSITE" id="PS50178"/>
    </source>
</evidence>
<feature type="region of interest" description="Disordered" evidence="16">
    <location>
        <begin position="680"/>
        <end position="713"/>
    </location>
</feature>
<dbReference type="Pfam" id="PF01363">
    <property type="entry name" value="FYVE"/>
    <property type="match status" value="1"/>
</dbReference>
<keyword evidence="11" id="KW-0472">Membrane</keyword>
<dbReference type="FunFam" id="3.30.40.10:FF:000073">
    <property type="entry name" value="myotubularin-related protein 4 isoform X2"/>
    <property type="match status" value="1"/>
</dbReference>
<feature type="region of interest" description="Disordered" evidence="16">
    <location>
        <begin position="848"/>
        <end position="871"/>
    </location>
</feature>
<sequence>MENILRSELYPLREPTFEHKSLVEPSIPKLNGEYYDYIGSTLEGKLCLSVYRLCHQDNNGNASSSSTFFNIPLGLIDNVEIKDVLWLHIVCKDVTSVKCAFTSAETCQEWLKRLQRALAPPCETKYFFAFAFYAHFMDHPTDEVAERLGHEPYPPYSYRDTFQSEWERMKFDESPVRWRQCSANQNYELCETYPKYVIVPSGIDDTLLKSSADFRSNQRFPVVVWRHQKNGAVIARSSQPQVGMLGWRKKEDEMLLEQITKACAGPSGAAGCHEQGSKKLLIMDARSYTAAYSNRIRSGGYEFVEYYPFSEMSWMRLVNIHDVRACFQALQLCSQATSNTSWWKAVDGTSWLQNMHLLLVSAVNLAATIELEARPVLVHCSDGWDRTPQLVALAEILLDPYYRTVKGFQVLVEREWLEFGHKFDDRCGRNEKTSERSPVFLQWLDCVYQLLVQFPTEFQFNSMFLVKLAQHTYATLFGTFLCNSSKDREDKMVAGQTFSVWKFLNHSSYRNHLYNEANCERVLWASSNVCDLVLWKDLYLATSSSNSYDSNDGGGTCTPPVGGETGFTSLNGNDRLSFSSVESCDGSLTNNRSDSCYTSGQTGGGVNASLTNGSEVGVVNTTSLTASSPPPPAYCNGVQSPSCCSSSSSSSTSSSLCKQLVNGHSLPVSSVDSLTDLDSTDGLSTGGSHVTSQTSSSARTSGGIAIKSRGSRGVDASTDTLIAGASSYGSSCNSHTFVFPDTTPEPVPNVASSCPPPPPGGRTHPRSSPHVAARRRVAVSQFDPVDGLTVLRDEVCSRIETLVSEHRSREMELEREVYSLRMKLLELHTDSGVGLNNNNNHVNGNGTNGCVNGGASNGRENGGDKPEDEGSVCSTEVSWEAVEEREAQPTLWIPDHAVTRCMSCDSQFWLGRRKHHCRSCGKIFCADCSENVVALPCEQLYEPVRVCTTCYQTSPQAGTGASVAQPCTTPSTLTESISSSLSSNATLSNSVSNFSSPSHAHNGVNGLCKPVPASPTVAIVSNLKSVESCKQAAAAGEEHSQSAILSHHHRHQPPTSTS</sequence>
<dbReference type="GO" id="GO:0046474">
    <property type="term" value="P:glycerophospholipid biosynthetic process"/>
    <property type="evidence" value="ECO:0007669"/>
    <property type="project" value="UniProtKB-ARBA"/>
</dbReference>
<feature type="region of interest" description="Disordered" evidence="16">
    <location>
        <begin position="747"/>
        <end position="768"/>
    </location>
</feature>
<feature type="domain" description="Myotubularin phosphatase" evidence="18">
    <location>
        <begin position="156"/>
        <end position="539"/>
    </location>
</feature>
<comment type="subcellular location">
    <subcellularLocation>
        <location evidence="2">Membrane</location>
    </subcellularLocation>
</comment>
<dbReference type="GO" id="GO:0019903">
    <property type="term" value="F:protein phosphatase binding"/>
    <property type="evidence" value="ECO:0007669"/>
    <property type="project" value="TreeGrafter"/>
</dbReference>
<comment type="similarity">
    <text evidence="4">Belongs to the lst-2 family.</text>
</comment>
<comment type="function">
    <text evidence="1">Negative regulator of epidermal growth factor receptor (EGFR) signaling.</text>
</comment>
<evidence type="ECO:0000256" key="9">
    <source>
        <dbReference type="ARBA" id="ARBA00022801"/>
    </source>
</evidence>
<dbReference type="AlphaFoldDB" id="A0A8D8RB69"/>
<dbReference type="EMBL" id="HBUF01642762">
    <property type="protein sequence ID" value="CAG6785297.1"/>
    <property type="molecule type" value="Transcribed_RNA"/>
</dbReference>
<dbReference type="InterPro" id="IPR000306">
    <property type="entry name" value="Znf_FYVE"/>
</dbReference>
<evidence type="ECO:0000259" key="18">
    <source>
        <dbReference type="PROSITE" id="PS51339"/>
    </source>
</evidence>
<dbReference type="GO" id="GO:0046856">
    <property type="term" value="P:phosphatidylinositol dephosphorylation"/>
    <property type="evidence" value="ECO:0007669"/>
    <property type="project" value="UniProtKB-ARBA"/>
</dbReference>
<dbReference type="SMART" id="SM00064">
    <property type="entry name" value="FYVE"/>
    <property type="match status" value="1"/>
</dbReference>
<dbReference type="InterPro" id="IPR011011">
    <property type="entry name" value="Znf_FYVE_PHD"/>
</dbReference>
<evidence type="ECO:0000256" key="1">
    <source>
        <dbReference type="ARBA" id="ARBA00003580"/>
    </source>
</evidence>
<reference evidence="19" key="1">
    <citation type="submission" date="2021-05" db="EMBL/GenBank/DDBJ databases">
        <authorList>
            <person name="Alioto T."/>
            <person name="Alioto T."/>
            <person name="Gomez Garrido J."/>
        </authorList>
    </citation>
    <scope>NUCLEOTIDE SEQUENCE</scope>
</reference>
<evidence type="ECO:0000256" key="8">
    <source>
        <dbReference type="ARBA" id="ARBA00022771"/>
    </source>
</evidence>
<dbReference type="GO" id="GO:0061952">
    <property type="term" value="P:midbody abscission"/>
    <property type="evidence" value="ECO:0007669"/>
    <property type="project" value="UniProtKB-ARBA"/>
</dbReference>
<feature type="region of interest" description="Disordered" evidence="16">
    <location>
        <begin position="545"/>
        <end position="564"/>
    </location>
</feature>
<evidence type="ECO:0000256" key="6">
    <source>
        <dbReference type="ARBA" id="ARBA00019870"/>
    </source>
</evidence>
<dbReference type="GO" id="GO:0004721">
    <property type="term" value="F:phosphoprotein phosphatase activity"/>
    <property type="evidence" value="ECO:0007669"/>
    <property type="project" value="UniProtKB-ARBA"/>
</dbReference>
<dbReference type="EMBL" id="HBUF01145131">
    <property type="protein sequence ID" value="CAG6647071.1"/>
    <property type="molecule type" value="Transcribed_RNA"/>
</dbReference>
<dbReference type="GO" id="GO:0008270">
    <property type="term" value="F:zinc ion binding"/>
    <property type="evidence" value="ECO:0007669"/>
    <property type="project" value="UniProtKB-KW"/>
</dbReference>
<dbReference type="InterPro" id="IPR017455">
    <property type="entry name" value="Znf_FYVE-rel"/>
</dbReference>
<dbReference type="SUPFAM" id="SSF50729">
    <property type="entry name" value="PH domain-like"/>
    <property type="match status" value="1"/>
</dbReference>
<dbReference type="CDD" id="cd14533">
    <property type="entry name" value="PTP-MTMR3-like"/>
    <property type="match status" value="1"/>
</dbReference>
<dbReference type="Gene3D" id="3.30.40.10">
    <property type="entry name" value="Zinc/RING finger domain, C3HC4 (zinc finger)"/>
    <property type="match status" value="1"/>
</dbReference>
<evidence type="ECO:0000256" key="16">
    <source>
        <dbReference type="SAM" id="MobiDB-lite"/>
    </source>
</evidence>
<dbReference type="GO" id="GO:0060090">
    <property type="term" value="F:molecular adaptor activity"/>
    <property type="evidence" value="ECO:0007669"/>
    <property type="project" value="UniProtKB-ARBA"/>
</dbReference>
<accession>A0A8D8RB69</accession>
<evidence type="ECO:0000256" key="3">
    <source>
        <dbReference type="ARBA" id="ARBA00007471"/>
    </source>
</evidence>
<dbReference type="InterPro" id="IPR013083">
    <property type="entry name" value="Znf_RING/FYVE/PHD"/>
</dbReference>
<protein>
    <recommendedName>
        <fullName evidence="6">Lateral signaling target protein 2 homolog</fullName>
        <ecNumber evidence="5">3.1.3.95</ecNumber>
    </recommendedName>
    <alternativeName>
        <fullName evidence="12">Phosphatidylinositol-3,5-bisphosphate 3-phosphatase</fullName>
    </alternativeName>
</protein>
<feature type="binding site" evidence="14">
    <location>
        <begin position="319"/>
        <end position="320"/>
    </location>
    <ligand>
        <name>substrate</name>
    </ligand>
</feature>
<comment type="similarity">
    <text evidence="3">Belongs to the protein-tyrosine phosphatase family. Non-receptor class myotubularin subfamily.</text>
</comment>